<feature type="compositionally biased region" description="Low complexity" evidence="1">
    <location>
        <begin position="722"/>
        <end position="733"/>
    </location>
</feature>
<feature type="region of interest" description="Disordered" evidence="1">
    <location>
        <begin position="459"/>
        <end position="547"/>
    </location>
</feature>
<feature type="compositionally biased region" description="Polar residues" evidence="1">
    <location>
        <begin position="639"/>
        <end position="652"/>
    </location>
</feature>
<accession>A0A504Y5J4</accession>
<feature type="region of interest" description="Disordered" evidence="1">
    <location>
        <begin position="560"/>
        <end position="581"/>
    </location>
</feature>
<sequence length="809" mass="87894">MVDVTDIEQYESELSAIRHLDEDALTTLEKEAGLDGGGSWWIDPSRTPVELDSRGGCDEGAILDVEAQVRAWLRHSFDRNPVFRDHNYHLINRLNELARIQGLVEEAQLQQQSLDLNDDVRGRQVYHSSLSLHANALPNLGASYDLSNPTMALHHFDVHQSLEGSLSQQQQQQFAQTGYNYGIPGQNGSPGRLRGSFSGYGSPEMDNTSRSSSQLNIPPTHASRYEAALINGQLSAKPSGMPQMHRGPKHLPRQMMHDPRKRPSYPGVTGLLPLPDATNSPDRAHGRRKTLLSRTYSKEQLDLLRDNEADSGKRKTSAHGSLLDNLLRPNLTSSLPLSDGDSEADVSKSLDASHSLNPLSQSLSAADMLSVSNIKPNMSYSSMRSSDVFEMARIQESHLRKHSGSRNKLNGSSGSLNNSSLDMRASADQVLRASISGDQSNGSSISKLSDVDLTRSHDGTVSFRNVGHHPPERQVTVRARDLKDDVEDEDNRRTLIMQDNSDQSEKIAGPDVHVSELPQGPTGDHEISEPPTPVISGPPQTGGMVTTATTESRPTNIFFSQPSTKVEQDVVPPSSDGASTVTRLDSFEMLEARMSSDAVSPNELKGTVPQTPALSNVSHGPNTGPPLSDKLPMPKQPPRSGSPTPSQTQRPSNARPPTGQPVAPVMTAMDHTIARSRLPTRLPAQSRIPSSSNMPTGTRTGVRPPTAPQLMSSGRSQPNTISRPSSTSSSSSRPRMREPMSQIQPNTAPTGRIAVHSTSFKPKLNGSHPPRPTTSQPQVTRSDVSPVRSSRMNSKRLGQNPSVPSSRRM</sequence>
<comment type="caution">
    <text evidence="2">The sequence shown here is derived from an EMBL/GenBank/DDBJ whole genome shotgun (WGS) entry which is preliminary data.</text>
</comment>
<feature type="compositionally biased region" description="Polar residues" evidence="1">
    <location>
        <begin position="709"/>
        <end position="721"/>
    </location>
</feature>
<feature type="region of interest" description="Disordered" evidence="1">
    <location>
        <begin position="595"/>
        <end position="809"/>
    </location>
</feature>
<evidence type="ECO:0000313" key="2">
    <source>
        <dbReference type="EMBL" id="TPP55891.1"/>
    </source>
</evidence>
<dbReference type="AlphaFoldDB" id="A0A504Y5J4"/>
<feature type="region of interest" description="Disordered" evidence="1">
    <location>
        <begin position="234"/>
        <end position="293"/>
    </location>
</feature>
<feature type="region of interest" description="Disordered" evidence="1">
    <location>
        <begin position="398"/>
        <end position="420"/>
    </location>
</feature>
<feature type="region of interest" description="Disordered" evidence="1">
    <location>
        <begin position="178"/>
        <end position="218"/>
    </location>
</feature>
<dbReference type="Proteomes" id="UP000316759">
    <property type="component" value="Unassembled WGS sequence"/>
</dbReference>
<feature type="compositionally biased region" description="Polar residues" evidence="1">
    <location>
        <begin position="608"/>
        <end position="621"/>
    </location>
</feature>
<dbReference type="EMBL" id="SUNJ01015260">
    <property type="protein sequence ID" value="TPP55891.1"/>
    <property type="molecule type" value="Genomic_DNA"/>
</dbReference>
<feature type="compositionally biased region" description="Low complexity" evidence="1">
    <location>
        <begin position="406"/>
        <end position="420"/>
    </location>
</feature>
<reference evidence="2 3" key="1">
    <citation type="submission" date="2019-04" db="EMBL/GenBank/DDBJ databases">
        <title>Annotation for the trematode Fasciola gigantica.</title>
        <authorList>
            <person name="Choi Y.-J."/>
        </authorList>
    </citation>
    <scope>NUCLEOTIDE SEQUENCE [LARGE SCALE GENOMIC DNA]</scope>
    <source>
        <strain evidence="2">Uganda_cow_1</strain>
    </source>
</reference>
<feature type="compositionally biased region" description="Low complexity" evidence="1">
    <location>
        <begin position="695"/>
        <end position="704"/>
    </location>
</feature>
<name>A0A504Y5J4_FASGI</name>
<organism evidence="2 3">
    <name type="scientific">Fasciola gigantica</name>
    <name type="common">Giant liver fluke</name>
    <dbReference type="NCBI Taxonomy" id="46835"/>
    <lineage>
        <taxon>Eukaryota</taxon>
        <taxon>Metazoa</taxon>
        <taxon>Spiralia</taxon>
        <taxon>Lophotrochozoa</taxon>
        <taxon>Platyhelminthes</taxon>
        <taxon>Trematoda</taxon>
        <taxon>Digenea</taxon>
        <taxon>Plagiorchiida</taxon>
        <taxon>Echinostomata</taxon>
        <taxon>Echinostomatoidea</taxon>
        <taxon>Fasciolidae</taxon>
        <taxon>Fasciola</taxon>
    </lineage>
</organism>
<evidence type="ECO:0000313" key="3">
    <source>
        <dbReference type="Proteomes" id="UP000316759"/>
    </source>
</evidence>
<gene>
    <name evidence="2" type="ORF">FGIG_12313</name>
</gene>
<proteinExistence type="predicted"/>
<keyword evidence="3" id="KW-1185">Reference proteome</keyword>
<feature type="compositionally biased region" description="Polar residues" evidence="1">
    <location>
        <begin position="773"/>
        <end position="809"/>
    </location>
</feature>
<dbReference type="OrthoDB" id="6254826at2759"/>
<feature type="compositionally biased region" description="Polar residues" evidence="1">
    <location>
        <begin position="205"/>
        <end position="217"/>
    </location>
</feature>
<evidence type="ECO:0000256" key="1">
    <source>
        <dbReference type="SAM" id="MobiDB-lite"/>
    </source>
</evidence>
<protein>
    <submittedName>
        <fullName evidence="2">Uncharacterized protein</fullName>
    </submittedName>
</protein>